<dbReference type="EMBL" id="JBHSDR010000006">
    <property type="protein sequence ID" value="MFC4295474.1"/>
    <property type="molecule type" value="Genomic_DNA"/>
</dbReference>
<dbReference type="Proteomes" id="UP001595828">
    <property type="component" value="Unassembled WGS sequence"/>
</dbReference>
<dbReference type="RefSeq" id="WP_379538947.1">
    <property type="nucleotide sequence ID" value="NZ_JBHSDR010000006.1"/>
</dbReference>
<evidence type="ECO:0000313" key="2">
    <source>
        <dbReference type="Proteomes" id="UP001595828"/>
    </source>
</evidence>
<evidence type="ECO:0000313" key="1">
    <source>
        <dbReference type="EMBL" id="MFC4295474.1"/>
    </source>
</evidence>
<comment type="caution">
    <text evidence="1">The sequence shown here is derived from an EMBL/GenBank/DDBJ whole genome shotgun (WGS) entry which is preliminary data.</text>
</comment>
<protein>
    <submittedName>
        <fullName evidence="1">Uncharacterized protein</fullName>
    </submittedName>
</protein>
<name>A0ABV8RRJ0_9SPHN</name>
<sequence length="141" mass="15355">MANRRDWLAWQIHGNRLARPGSDLASPFNFAAMTGNEGRPDYGQQEGSADSGCRVSFALFAQLALYGNADFADVDAIERDFHLPRLAERAFSGSEGDMAGCSRSTGNDDIAIQQNVPSNAQAKGVALFVMTAPRRERFVEL</sequence>
<accession>A0ABV8RRJ0</accession>
<gene>
    <name evidence="1" type="ORF">ACFO0A_10450</name>
</gene>
<keyword evidence="2" id="KW-1185">Reference proteome</keyword>
<organism evidence="1 2">
    <name type="scientific">Novosphingobium tardum</name>
    <dbReference type="NCBI Taxonomy" id="1538021"/>
    <lineage>
        <taxon>Bacteria</taxon>
        <taxon>Pseudomonadati</taxon>
        <taxon>Pseudomonadota</taxon>
        <taxon>Alphaproteobacteria</taxon>
        <taxon>Sphingomonadales</taxon>
        <taxon>Sphingomonadaceae</taxon>
        <taxon>Novosphingobium</taxon>
    </lineage>
</organism>
<reference evidence="2" key="1">
    <citation type="journal article" date="2019" name="Int. J. Syst. Evol. Microbiol.">
        <title>The Global Catalogue of Microorganisms (GCM) 10K type strain sequencing project: providing services to taxonomists for standard genome sequencing and annotation.</title>
        <authorList>
            <consortium name="The Broad Institute Genomics Platform"/>
            <consortium name="The Broad Institute Genome Sequencing Center for Infectious Disease"/>
            <person name="Wu L."/>
            <person name="Ma J."/>
        </authorList>
    </citation>
    <scope>NUCLEOTIDE SEQUENCE [LARGE SCALE GENOMIC DNA]</scope>
    <source>
        <strain evidence="2">CGMCC 1.12989</strain>
    </source>
</reference>
<proteinExistence type="predicted"/>